<feature type="domain" description="PD-(D/E)XK endonuclease-like" evidence="1">
    <location>
        <begin position="24"/>
        <end position="96"/>
    </location>
</feature>
<dbReference type="InterPro" id="IPR038726">
    <property type="entry name" value="PDDEXK_AddAB-type"/>
</dbReference>
<evidence type="ECO:0000259" key="1">
    <source>
        <dbReference type="Pfam" id="PF12705"/>
    </source>
</evidence>
<organism evidence="2 3">
    <name type="scientific">Sinorhizobium psoraleae</name>
    <dbReference type="NCBI Taxonomy" id="520838"/>
    <lineage>
        <taxon>Bacteria</taxon>
        <taxon>Pseudomonadati</taxon>
        <taxon>Pseudomonadota</taxon>
        <taxon>Alphaproteobacteria</taxon>
        <taxon>Hyphomicrobiales</taxon>
        <taxon>Rhizobiaceae</taxon>
        <taxon>Sinorhizobium/Ensifer group</taxon>
        <taxon>Sinorhizobium</taxon>
    </lineage>
</organism>
<evidence type="ECO:0000313" key="2">
    <source>
        <dbReference type="EMBL" id="MCZ4088739.1"/>
    </source>
</evidence>
<reference evidence="2" key="1">
    <citation type="submission" date="2022-10" db="EMBL/GenBank/DDBJ databases">
        <title>Whole genome sequencing of three plant growth promoting bacteria isolated from Vachellia tortilis subsp. raddiana in Morocco.</title>
        <authorList>
            <person name="Hnini M."/>
            <person name="Zouagui R."/>
            <person name="Zouagui H."/>
            <person name="Chemao Elfihri M.-W."/>
            <person name="Ibrahimi A."/>
            <person name="Sbabou L."/>
            <person name="Aurag J."/>
        </authorList>
    </citation>
    <scope>NUCLEOTIDE SEQUENCE</scope>
    <source>
        <strain evidence="2">LMR678</strain>
    </source>
</reference>
<dbReference type="InterPro" id="IPR011604">
    <property type="entry name" value="PDDEXK-like_dom_sf"/>
</dbReference>
<dbReference type="Gene3D" id="3.90.320.10">
    <property type="match status" value="1"/>
</dbReference>
<evidence type="ECO:0000313" key="3">
    <source>
        <dbReference type="Proteomes" id="UP001079430"/>
    </source>
</evidence>
<dbReference type="Proteomes" id="UP001079430">
    <property type="component" value="Unassembled WGS sequence"/>
</dbReference>
<name>A0ABT4KA78_9HYPH</name>
<keyword evidence="3" id="KW-1185">Reference proteome</keyword>
<sequence>MSERANLAREALDAALTWGRFLTDNGAQIHRVETTLSGVYHLNVPIHGRADCLLDLPDGRVMVVDHKRSSSSSRRKRMEAGADLQVDIYRRMIATTPEFIDLAPDRIITAYHCTLDGRVLTGPEGRGLRSVSAVTGQIGSTADQIVSERIRTLSTGRLPLNRASDGEMFEKELGVKAYALENPLVTAFLIPDTSPEDADV</sequence>
<dbReference type="EMBL" id="JAPVOI010000002">
    <property type="protein sequence ID" value="MCZ4088739.1"/>
    <property type="molecule type" value="Genomic_DNA"/>
</dbReference>
<dbReference type="RefSeq" id="WP_269274743.1">
    <property type="nucleotide sequence ID" value="NZ_JAPVOI010000002.1"/>
</dbReference>
<protein>
    <submittedName>
        <fullName evidence="2">PD-(D/E)XK nuclease family protein</fullName>
    </submittedName>
</protein>
<dbReference type="Pfam" id="PF12705">
    <property type="entry name" value="PDDEXK_1"/>
    <property type="match status" value="1"/>
</dbReference>
<proteinExistence type="predicted"/>
<gene>
    <name evidence="2" type="ORF">O3W52_01065</name>
</gene>
<comment type="caution">
    <text evidence="2">The sequence shown here is derived from an EMBL/GenBank/DDBJ whole genome shotgun (WGS) entry which is preliminary data.</text>
</comment>
<accession>A0ABT4KA78</accession>